<keyword evidence="1" id="KW-1133">Transmembrane helix</keyword>
<comment type="caution">
    <text evidence="3">The sequence shown here is derived from an EMBL/GenBank/DDBJ whole genome shotgun (WGS) entry which is preliminary data.</text>
</comment>
<protein>
    <submittedName>
        <fullName evidence="3">Uncharacterized protein</fullName>
    </submittedName>
</protein>
<dbReference type="EMBL" id="SEYY01020462">
    <property type="protein sequence ID" value="KAB7497301.1"/>
    <property type="molecule type" value="Genomic_DNA"/>
</dbReference>
<dbReference type="Proteomes" id="UP000326759">
    <property type="component" value="Unassembled WGS sequence"/>
</dbReference>
<evidence type="ECO:0000256" key="2">
    <source>
        <dbReference type="SAM" id="SignalP"/>
    </source>
</evidence>
<feature type="transmembrane region" description="Helical" evidence="1">
    <location>
        <begin position="49"/>
        <end position="66"/>
    </location>
</feature>
<name>A0A5N5SSW7_9CRUS</name>
<organism evidence="3 4">
    <name type="scientific">Armadillidium nasatum</name>
    <dbReference type="NCBI Taxonomy" id="96803"/>
    <lineage>
        <taxon>Eukaryota</taxon>
        <taxon>Metazoa</taxon>
        <taxon>Ecdysozoa</taxon>
        <taxon>Arthropoda</taxon>
        <taxon>Crustacea</taxon>
        <taxon>Multicrustacea</taxon>
        <taxon>Malacostraca</taxon>
        <taxon>Eumalacostraca</taxon>
        <taxon>Peracarida</taxon>
        <taxon>Isopoda</taxon>
        <taxon>Oniscidea</taxon>
        <taxon>Crinocheta</taxon>
        <taxon>Armadillidiidae</taxon>
        <taxon>Armadillidium</taxon>
    </lineage>
</organism>
<dbReference type="OrthoDB" id="5547497at2759"/>
<reference evidence="3 4" key="1">
    <citation type="journal article" date="2019" name="PLoS Biol.">
        <title>Sex chromosomes control vertical transmission of feminizing Wolbachia symbionts in an isopod.</title>
        <authorList>
            <person name="Becking T."/>
            <person name="Chebbi M.A."/>
            <person name="Giraud I."/>
            <person name="Moumen B."/>
            <person name="Laverre T."/>
            <person name="Caubet Y."/>
            <person name="Peccoud J."/>
            <person name="Gilbert C."/>
            <person name="Cordaux R."/>
        </authorList>
    </citation>
    <scope>NUCLEOTIDE SEQUENCE [LARGE SCALE GENOMIC DNA]</scope>
    <source>
        <strain evidence="3">ANa2</strain>
        <tissue evidence="3">Whole body excluding digestive tract and cuticle</tissue>
    </source>
</reference>
<feature type="chain" id="PRO_5024350853" evidence="2">
    <location>
        <begin position="17"/>
        <end position="103"/>
    </location>
</feature>
<evidence type="ECO:0000313" key="3">
    <source>
        <dbReference type="EMBL" id="KAB7497301.1"/>
    </source>
</evidence>
<keyword evidence="2" id="KW-0732">Signal</keyword>
<accession>A0A5N5SSW7</accession>
<keyword evidence="4" id="KW-1185">Reference proteome</keyword>
<evidence type="ECO:0000256" key="1">
    <source>
        <dbReference type="SAM" id="Phobius"/>
    </source>
</evidence>
<dbReference type="AlphaFoldDB" id="A0A5N5SSW7"/>
<feature type="signal peptide" evidence="2">
    <location>
        <begin position="1"/>
        <end position="16"/>
    </location>
</feature>
<keyword evidence="1" id="KW-0472">Membrane</keyword>
<proteinExistence type="predicted"/>
<sequence>FFIFIFLFIILQTTLEKELLLEEPITMKDTSAHKSSSSILNQGLRNPRAVLFLILWYLFSAGTLFLNKYILSYQKADPYFLWNANVHHNDLWVYTAEISFRNL</sequence>
<feature type="non-terminal residue" evidence="3">
    <location>
        <position position="1"/>
    </location>
</feature>
<gene>
    <name evidence="3" type="ORF">Anas_05313</name>
</gene>
<evidence type="ECO:0000313" key="4">
    <source>
        <dbReference type="Proteomes" id="UP000326759"/>
    </source>
</evidence>
<keyword evidence="1" id="KW-0812">Transmembrane</keyword>